<keyword evidence="3" id="KW-0560">Oxidoreductase</keyword>
<sequence length="174" mass="18036">MDAAPSARGGLPEAGSPPQTSPHPLPHTDRTTTLKACNALVTGASQSISAAIAQRFAAAGANRCPHRPHHELRRQPLAGGLDEAVFRCARHGTVAVPLVADLTDEADRSQIVDLAAAQLGGPVDILVNNAAAGIHLPAAEMAPRHRRLMFEVNFHAPVDLAQAAIPGMRARGGG</sequence>
<proteinExistence type="inferred from homology"/>
<dbReference type="InterPro" id="IPR002347">
    <property type="entry name" value="SDR_fam"/>
</dbReference>
<keyword evidence="6" id="KW-1185">Reference proteome</keyword>
<evidence type="ECO:0000313" key="5">
    <source>
        <dbReference type="EMBL" id="GAA1844038.1"/>
    </source>
</evidence>
<dbReference type="InterPro" id="IPR036291">
    <property type="entry name" value="NAD(P)-bd_dom_sf"/>
</dbReference>
<feature type="region of interest" description="Disordered" evidence="4">
    <location>
        <begin position="1"/>
        <end position="30"/>
    </location>
</feature>
<evidence type="ECO:0008006" key="7">
    <source>
        <dbReference type="Google" id="ProtNLM"/>
    </source>
</evidence>
<keyword evidence="2" id="KW-0521">NADP</keyword>
<evidence type="ECO:0000313" key="6">
    <source>
        <dbReference type="Proteomes" id="UP001500449"/>
    </source>
</evidence>
<dbReference type="CDD" id="cd05233">
    <property type="entry name" value="SDR_c"/>
    <property type="match status" value="1"/>
</dbReference>
<dbReference type="Proteomes" id="UP001500449">
    <property type="component" value="Unassembled WGS sequence"/>
</dbReference>
<name>A0ABN2MY91_9PSEU</name>
<evidence type="ECO:0000256" key="2">
    <source>
        <dbReference type="ARBA" id="ARBA00022857"/>
    </source>
</evidence>
<dbReference type="SUPFAM" id="SSF51735">
    <property type="entry name" value="NAD(P)-binding Rossmann-fold domains"/>
    <property type="match status" value="1"/>
</dbReference>
<organism evidence="5 6">
    <name type="scientific">Pseudonocardia ailaonensis</name>
    <dbReference type="NCBI Taxonomy" id="367279"/>
    <lineage>
        <taxon>Bacteria</taxon>
        <taxon>Bacillati</taxon>
        <taxon>Actinomycetota</taxon>
        <taxon>Actinomycetes</taxon>
        <taxon>Pseudonocardiales</taxon>
        <taxon>Pseudonocardiaceae</taxon>
        <taxon>Pseudonocardia</taxon>
    </lineage>
</organism>
<evidence type="ECO:0000256" key="3">
    <source>
        <dbReference type="ARBA" id="ARBA00023002"/>
    </source>
</evidence>
<dbReference type="PANTHER" id="PTHR43391">
    <property type="entry name" value="RETINOL DEHYDROGENASE-RELATED"/>
    <property type="match status" value="1"/>
</dbReference>
<reference evidence="5 6" key="1">
    <citation type="journal article" date="2019" name="Int. J. Syst. Evol. Microbiol.">
        <title>The Global Catalogue of Microorganisms (GCM) 10K type strain sequencing project: providing services to taxonomists for standard genome sequencing and annotation.</title>
        <authorList>
            <consortium name="The Broad Institute Genomics Platform"/>
            <consortium name="The Broad Institute Genome Sequencing Center for Infectious Disease"/>
            <person name="Wu L."/>
            <person name="Ma J."/>
        </authorList>
    </citation>
    <scope>NUCLEOTIDE SEQUENCE [LARGE SCALE GENOMIC DNA]</scope>
    <source>
        <strain evidence="5 6">JCM 16009</strain>
    </source>
</reference>
<evidence type="ECO:0000256" key="4">
    <source>
        <dbReference type="SAM" id="MobiDB-lite"/>
    </source>
</evidence>
<comment type="caution">
    <text evidence="5">The sequence shown here is derived from an EMBL/GenBank/DDBJ whole genome shotgun (WGS) entry which is preliminary data.</text>
</comment>
<dbReference type="Pfam" id="PF00106">
    <property type="entry name" value="adh_short"/>
    <property type="match status" value="1"/>
</dbReference>
<gene>
    <name evidence="5" type="ORF">GCM10009836_24270</name>
</gene>
<protein>
    <recommendedName>
        <fullName evidence="7">SDR family NAD(P)-dependent oxidoreductase</fullName>
    </recommendedName>
</protein>
<dbReference type="Gene3D" id="3.40.50.720">
    <property type="entry name" value="NAD(P)-binding Rossmann-like Domain"/>
    <property type="match status" value="1"/>
</dbReference>
<evidence type="ECO:0000256" key="1">
    <source>
        <dbReference type="ARBA" id="ARBA00006484"/>
    </source>
</evidence>
<dbReference type="PANTHER" id="PTHR43391:SF14">
    <property type="entry name" value="DEHYDROGENASE_REDUCTASE SDR FAMILY PROTEIN 7-LIKE"/>
    <property type="match status" value="1"/>
</dbReference>
<comment type="similarity">
    <text evidence="1">Belongs to the short-chain dehydrogenases/reductases (SDR) family.</text>
</comment>
<dbReference type="PRINTS" id="PR00081">
    <property type="entry name" value="GDHRDH"/>
</dbReference>
<accession>A0ABN2MY91</accession>
<dbReference type="EMBL" id="BAAAQK010000005">
    <property type="protein sequence ID" value="GAA1844038.1"/>
    <property type="molecule type" value="Genomic_DNA"/>
</dbReference>